<proteinExistence type="predicted"/>
<name>A0A5N6U1T1_ASPAV</name>
<dbReference type="InterPro" id="IPR045865">
    <property type="entry name" value="ACT-like_dom_sf"/>
</dbReference>
<dbReference type="Gene3D" id="3.30.2130.10">
    <property type="entry name" value="VC0802-like"/>
    <property type="match status" value="1"/>
</dbReference>
<evidence type="ECO:0000313" key="6">
    <source>
        <dbReference type="EMBL" id="KAE8152480.1"/>
    </source>
</evidence>
<keyword evidence="4" id="KW-0067">ATP-binding</keyword>
<dbReference type="InterPro" id="IPR054352">
    <property type="entry name" value="ACT_Aspartokinase"/>
</dbReference>
<gene>
    <name evidence="6" type="ORF">BDV25DRAFT_137802</name>
</gene>
<keyword evidence="7" id="KW-1185">Reference proteome</keyword>
<feature type="domain" description="Aspartokinase ACT" evidence="5">
    <location>
        <begin position="45"/>
        <end position="95"/>
    </location>
</feature>
<keyword evidence="2" id="KW-0547">Nucleotide-binding</keyword>
<evidence type="ECO:0000259" key="5">
    <source>
        <dbReference type="Pfam" id="PF22468"/>
    </source>
</evidence>
<protein>
    <recommendedName>
        <fullName evidence="1">aspartate kinase</fullName>
        <ecNumber evidence="1">2.7.2.4</ecNumber>
    </recommendedName>
</protein>
<evidence type="ECO:0000256" key="4">
    <source>
        <dbReference type="ARBA" id="ARBA00022840"/>
    </source>
</evidence>
<reference evidence="6 7" key="1">
    <citation type="submission" date="2019-04" db="EMBL/GenBank/DDBJ databases">
        <title>Friends and foes A comparative genomics study of 23 Aspergillus species from section Flavi.</title>
        <authorList>
            <consortium name="DOE Joint Genome Institute"/>
            <person name="Kjaerbolling I."/>
            <person name="Vesth T."/>
            <person name="Frisvad J.C."/>
            <person name="Nybo J.L."/>
            <person name="Theobald S."/>
            <person name="Kildgaard S."/>
            <person name="Isbrandt T."/>
            <person name="Kuo A."/>
            <person name="Sato A."/>
            <person name="Lyhne E.K."/>
            <person name="Kogle M.E."/>
            <person name="Wiebenga A."/>
            <person name="Kun R.S."/>
            <person name="Lubbers R.J."/>
            <person name="Makela M.R."/>
            <person name="Barry K."/>
            <person name="Chovatia M."/>
            <person name="Clum A."/>
            <person name="Daum C."/>
            <person name="Haridas S."/>
            <person name="He G."/>
            <person name="LaButti K."/>
            <person name="Lipzen A."/>
            <person name="Mondo S."/>
            <person name="Riley R."/>
            <person name="Salamov A."/>
            <person name="Simmons B.A."/>
            <person name="Magnuson J.K."/>
            <person name="Henrissat B."/>
            <person name="Mortensen U.H."/>
            <person name="Larsen T.O."/>
            <person name="Devries R.P."/>
            <person name="Grigoriev I.V."/>
            <person name="Machida M."/>
            <person name="Baker S.E."/>
            <person name="Andersen M.R."/>
        </authorList>
    </citation>
    <scope>NUCLEOTIDE SEQUENCE [LARGE SCALE GENOMIC DNA]</scope>
    <source>
        <strain evidence="6 7">IBT 18842</strain>
    </source>
</reference>
<keyword evidence="3" id="KW-0808">Transferase</keyword>
<evidence type="ECO:0000313" key="7">
    <source>
        <dbReference type="Proteomes" id="UP000325780"/>
    </source>
</evidence>
<dbReference type="EMBL" id="ML742052">
    <property type="protein sequence ID" value="KAE8152480.1"/>
    <property type="molecule type" value="Genomic_DNA"/>
</dbReference>
<accession>A0A5N6U1T1</accession>
<sequence length="99" mass="10651">MAIDANEISEDALNKAQVGVQKYSRVSFLGNMVLLSVRVPSKDGNSETLSSTFSILDACNIPVSLISYAANEPAVYCVISQKDVFQAKETLCSNFAQQG</sequence>
<dbReference type="Pfam" id="PF22468">
    <property type="entry name" value="ACT_9"/>
    <property type="match status" value="1"/>
</dbReference>
<dbReference type="Proteomes" id="UP000325780">
    <property type="component" value="Unassembled WGS sequence"/>
</dbReference>
<evidence type="ECO:0000256" key="2">
    <source>
        <dbReference type="ARBA" id="ARBA00022741"/>
    </source>
</evidence>
<dbReference type="EC" id="2.7.2.4" evidence="1"/>
<dbReference type="AlphaFoldDB" id="A0A5N6U1T1"/>
<dbReference type="GO" id="GO:0006520">
    <property type="term" value="P:amino acid metabolic process"/>
    <property type="evidence" value="ECO:0007669"/>
    <property type="project" value="UniProtKB-ARBA"/>
</dbReference>
<evidence type="ECO:0000256" key="1">
    <source>
        <dbReference type="ARBA" id="ARBA00013059"/>
    </source>
</evidence>
<dbReference type="OrthoDB" id="4392005at2759"/>
<evidence type="ECO:0000256" key="3">
    <source>
        <dbReference type="ARBA" id="ARBA00022777"/>
    </source>
</evidence>
<keyword evidence="3" id="KW-0418">Kinase</keyword>
<dbReference type="GO" id="GO:0046394">
    <property type="term" value="P:carboxylic acid biosynthetic process"/>
    <property type="evidence" value="ECO:0007669"/>
    <property type="project" value="UniProtKB-ARBA"/>
</dbReference>
<dbReference type="SUPFAM" id="SSF55021">
    <property type="entry name" value="ACT-like"/>
    <property type="match status" value="1"/>
</dbReference>
<organism evidence="6 7">
    <name type="scientific">Aspergillus avenaceus</name>
    <dbReference type="NCBI Taxonomy" id="36643"/>
    <lineage>
        <taxon>Eukaryota</taxon>
        <taxon>Fungi</taxon>
        <taxon>Dikarya</taxon>
        <taxon>Ascomycota</taxon>
        <taxon>Pezizomycotina</taxon>
        <taxon>Eurotiomycetes</taxon>
        <taxon>Eurotiomycetidae</taxon>
        <taxon>Eurotiales</taxon>
        <taxon>Aspergillaceae</taxon>
        <taxon>Aspergillus</taxon>
        <taxon>Aspergillus subgen. Circumdati</taxon>
    </lineage>
</organism>